<feature type="transmembrane region" description="Helical" evidence="6">
    <location>
        <begin position="321"/>
        <end position="347"/>
    </location>
</feature>
<dbReference type="PROSITE" id="PS50850">
    <property type="entry name" value="MFS"/>
    <property type="match status" value="1"/>
</dbReference>
<evidence type="ECO:0000256" key="5">
    <source>
        <dbReference type="ARBA" id="ARBA00023136"/>
    </source>
</evidence>
<evidence type="ECO:0000256" key="2">
    <source>
        <dbReference type="ARBA" id="ARBA00022448"/>
    </source>
</evidence>
<feature type="transmembrane region" description="Helical" evidence="6">
    <location>
        <begin position="180"/>
        <end position="200"/>
    </location>
</feature>
<dbReference type="NCBIfam" id="TIGR00901">
    <property type="entry name" value="2A0125"/>
    <property type="match status" value="1"/>
</dbReference>
<dbReference type="PANTHER" id="PTHR12778">
    <property type="entry name" value="SOLUTE CARRIER FAMILY 33 ACETYL-COA TRANSPORTER -RELATED"/>
    <property type="match status" value="1"/>
</dbReference>
<evidence type="ECO:0000313" key="9">
    <source>
        <dbReference type="Proteomes" id="UP000295293"/>
    </source>
</evidence>
<evidence type="ECO:0000313" key="8">
    <source>
        <dbReference type="EMBL" id="TDR35574.1"/>
    </source>
</evidence>
<feature type="transmembrane region" description="Helical" evidence="6">
    <location>
        <begin position="157"/>
        <end position="174"/>
    </location>
</feature>
<name>A0A4R6YGB0_9GAMM</name>
<feature type="transmembrane region" description="Helical" evidence="6">
    <location>
        <begin position="113"/>
        <end position="136"/>
    </location>
</feature>
<feature type="transmembrane region" description="Helical" evidence="6">
    <location>
        <begin position="384"/>
        <end position="407"/>
    </location>
</feature>
<proteinExistence type="predicted"/>
<evidence type="ECO:0000256" key="3">
    <source>
        <dbReference type="ARBA" id="ARBA00022692"/>
    </source>
</evidence>
<sequence>MSSAPAGVMANGDELRSRRLMTIALLGFASGLPLALSASALQAWLTTAGLSLKAIGWATLIGQAYVFKPLWAPLVDRYAFPLLGRRRGWILLCQLGCAACLFGMSLFDPQGNLSAIVFLAVLLAIFSATQDIAFDAHRTDLLTTPQQRAWGSALTQAGYRLAMLTSGGLALILADRLGWPMVYQIMAALMVLATLATLATPNAPAVAPPRDLVSAVIEPLRAFFTRPAVLAWIALIVLYKLADAFSLALSTTFLLRGVGYTQTEVGTVNKFVGLAAGLAGSLLGGWLLMRMRLVPALLVFGIAQALTNIGFAWLTLTGPDIPALVLVVLLDNAIGGMGSTAFGALVMALCDQRFSATQFALISALAVIGRVYLGPAAATLVESIGWGPFFISTVFTAIPGLYMVWLLRARIAALDVRTA</sequence>
<evidence type="ECO:0000256" key="1">
    <source>
        <dbReference type="ARBA" id="ARBA00004141"/>
    </source>
</evidence>
<keyword evidence="5 6" id="KW-0472">Membrane</keyword>
<dbReference type="Pfam" id="PF07690">
    <property type="entry name" value="MFS_1"/>
    <property type="match status" value="1"/>
</dbReference>
<feature type="transmembrane region" description="Helical" evidence="6">
    <location>
        <begin position="359"/>
        <end position="378"/>
    </location>
</feature>
<feature type="transmembrane region" description="Helical" evidence="6">
    <location>
        <begin position="20"/>
        <end position="44"/>
    </location>
</feature>
<reference evidence="8 9" key="1">
    <citation type="submission" date="2019-03" db="EMBL/GenBank/DDBJ databases">
        <title>Genomic Encyclopedia of Type Strains, Phase IV (KMG-IV): sequencing the most valuable type-strain genomes for metagenomic binning, comparative biology and taxonomic classification.</title>
        <authorList>
            <person name="Goeker M."/>
        </authorList>
    </citation>
    <scope>NUCLEOTIDE SEQUENCE [LARGE SCALE GENOMIC DNA]</scope>
    <source>
        <strain evidence="8 9">DSM 21667</strain>
    </source>
</reference>
<feature type="transmembrane region" description="Helical" evidence="6">
    <location>
        <begin position="229"/>
        <end position="251"/>
    </location>
</feature>
<evidence type="ECO:0000256" key="6">
    <source>
        <dbReference type="SAM" id="Phobius"/>
    </source>
</evidence>
<feature type="transmembrane region" description="Helical" evidence="6">
    <location>
        <begin position="50"/>
        <end position="67"/>
    </location>
</feature>
<dbReference type="GO" id="GO:0022857">
    <property type="term" value="F:transmembrane transporter activity"/>
    <property type="evidence" value="ECO:0007669"/>
    <property type="project" value="InterPro"/>
</dbReference>
<comment type="subcellular location">
    <subcellularLocation>
        <location evidence="1">Membrane</location>
        <topology evidence="1">Multi-pass membrane protein</topology>
    </subcellularLocation>
</comment>
<keyword evidence="4 6" id="KW-1133">Transmembrane helix</keyword>
<feature type="domain" description="Major facilitator superfamily (MFS) profile" evidence="7">
    <location>
        <begin position="19"/>
        <end position="411"/>
    </location>
</feature>
<keyword evidence="3 6" id="KW-0812">Transmembrane</keyword>
<keyword evidence="2" id="KW-0813">Transport</keyword>
<dbReference type="InterPro" id="IPR004752">
    <property type="entry name" value="AmpG_permease/AT-1"/>
</dbReference>
<feature type="transmembrane region" description="Helical" evidence="6">
    <location>
        <begin position="88"/>
        <end position="107"/>
    </location>
</feature>
<evidence type="ECO:0000259" key="7">
    <source>
        <dbReference type="PROSITE" id="PS50850"/>
    </source>
</evidence>
<dbReference type="Proteomes" id="UP000295293">
    <property type="component" value="Unassembled WGS sequence"/>
</dbReference>
<dbReference type="RefSeq" id="WP_243746208.1">
    <property type="nucleotide sequence ID" value="NZ_SNZH01000035.1"/>
</dbReference>
<protein>
    <submittedName>
        <fullName evidence="8">PAT family beta-lactamase induction signal transducer AmpG</fullName>
    </submittedName>
</protein>
<dbReference type="PANTHER" id="PTHR12778:SF10">
    <property type="entry name" value="MAJOR FACILITATOR SUPERFAMILY DOMAIN-CONTAINING PROTEIN 3"/>
    <property type="match status" value="1"/>
</dbReference>
<dbReference type="SUPFAM" id="SSF103473">
    <property type="entry name" value="MFS general substrate transporter"/>
    <property type="match status" value="1"/>
</dbReference>
<dbReference type="AlphaFoldDB" id="A0A4R6YGB0"/>
<keyword evidence="9" id="KW-1185">Reference proteome</keyword>
<dbReference type="InterPro" id="IPR011701">
    <property type="entry name" value="MFS"/>
</dbReference>
<evidence type="ECO:0000256" key="4">
    <source>
        <dbReference type="ARBA" id="ARBA00022989"/>
    </source>
</evidence>
<comment type="caution">
    <text evidence="8">The sequence shown here is derived from an EMBL/GenBank/DDBJ whole genome shotgun (WGS) entry which is preliminary data.</text>
</comment>
<dbReference type="GO" id="GO:0016020">
    <property type="term" value="C:membrane"/>
    <property type="evidence" value="ECO:0007669"/>
    <property type="project" value="UniProtKB-SubCell"/>
</dbReference>
<gene>
    <name evidence="8" type="ORF">DFR29_13512</name>
</gene>
<dbReference type="InterPro" id="IPR020846">
    <property type="entry name" value="MFS_dom"/>
</dbReference>
<accession>A0A4R6YGB0</accession>
<feature type="transmembrane region" description="Helical" evidence="6">
    <location>
        <begin position="271"/>
        <end position="289"/>
    </location>
</feature>
<dbReference type="EMBL" id="SNZH01000035">
    <property type="protein sequence ID" value="TDR35574.1"/>
    <property type="molecule type" value="Genomic_DNA"/>
</dbReference>
<dbReference type="InterPro" id="IPR036259">
    <property type="entry name" value="MFS_trans_sf"/>
</dbReference>
<feature type="transmembrane region" description="Helical" evidence="6">
    <location>
        <begin position="296"/>
        <end position="315"/>
    </location>
</feature>
<dbReference type="Gene3D" id="1.20.1250.20">
    <property type="entry name" value="MFS general substrate transporter like domains"/>
    <property type="match status" value="1"/>
</dbReference>
<organism evidence="8 9">
    <name type="scientific">Tahibacter aquaticus</name>
    <dbReference type="NCBI Taxonomy" id="520092"/>
    <lineage>
        <taxon>Bacteria</taxon>
        <taxon>Pseudomonadati</taxon>
        <taxon>Pseudomonadota</taxon>
        <taxon>Gammaproteobacteria</taxon>
        <taxon>Lysobacterales</taxon>
        <taxon>Rhodanobacteraceae</taxon>
        <taxon>Tahibacter</taxon>
    </lineage>
</organism>